<evidence type="ECO:0008006" key="4">
    <source>
        <dbReference type="Google" id="ProtNLM"/>
    </source>
</evidence>
<dbReference type="Proteomes" id="UP000217676">
    <property type="component" value="Chromosome"/>
</dbReference>
<keyword evidence="3" id="KW-1185">Reference proteome</keyword>
<protein>
    <recommendedName>
        <fullName evidence="4">Secreted protein</fullName>
    </recommendedName>
</protein>
<evidence type="ECO:0000313" key="3">
    <source>
        <dbReference type="Proteomes" id="UP000217676"/>
    </source>
</evidence>
<sequence>MHIRQRAAGAVLALGLAVGGLSATAFPATAADLSCSARLVTGSAGHKGASVTCTGGAFTAYVDCERTDNGYQYRHFGNRAVSGGTSTVWCDLNARVIHVDAVPS</sequence>
<name>A0A160P2E4_STRLU</name>
<dbReference type="AlphaFoldDB" id="A0A160P2E4"/>
<feature type="chain" id="PRO_5007818115" description="Secreted protein" evidence="1">
    <location>
        <begin position="31"/>
        <end position="104"/>
    </location>
</feature>
<organism evidence="2 3">
    <name type="scientific">Streptomyces laurentii</name>
    <dbReference type="NCBI Taxonomy" id="39478"/>
    <lineage>
        <taxon>Bacteria</taxon>
        <taxon>Bacillati</taxon>
        <taxon>Actinomycetota</taxon>
        <taxon>Actinomycetes</taxon>
        <taxon>Kitasatosporales</taxon>
        <taxon>Streptomycetaceae</taxon>
        <taxon>Streptomyces</taxon>
    </lineage>
</organism>
<dbReference type="EMBL" id="AP017424">
    <property type="protein sequence ID" value="BAU84885.1"/>
    <property type="molecule type" value="Genomic_DNA"/>
</dbReference>
<accession>A0A160P2E4</accession>
<gene>
    <name evidence="2" type="ORF">SLA_3996</name>
</gene>
<reference evidence="2 3" key="1">
    <citation type="journal article" date="2016" name="Genome Announc.">
        <title>Complete Genome Sequence of Thiostrepton-Producing Streptomyces laurentii ATCC 31255.</title>
        <authorList>
            <person name="Doi K."/>
            <person name="Fujino Y."/>
            <person name="Nagayoshi Y."/>
            <person name="Ohshima T."/>
            <person name="Ogata S."/>
        </authorList>
    </citation>
    <scope>NUCLEOTIDE SEQUENCE [LARGE SCALE GENOMIC DNA]</scope>
    <source>
        <strain evidence="2 3">ATCC 31255</strain>
    </source>
</reference>
<evidence type="ECO:0000313" key="2">
    <source>
        <dbReference type="EMBL" id="BAU84885.1"/>
    </source>
</evidence>
<dbReference type="KEGG" id="slau:SLA_3996"/>
<feature type="signal peptide" evidence="1">
    <location>
        <begin position="1"/>
        <end position="30"/>
    </location>
</feature>
<evidence type="ECO:0000256" key="1">
    <source>
        <dbReference type="SAM" id="SignalP"/>
    </source>
</evidence>
<proteinExistence type="predicted"/>
<keyword evidence="1" id="KW-0732">Signal</keyword>